<dbReference type="Pfam" id="PF19269">
    <property type="entry name" value="Anticodon_2"/>
    <property type="match status" value="1"/>
</dbReference>
<dbReference type="CDD" id="cd00808">
    <property type="entry name" value="GluRS_core"/>
    <property type="match status" value="1"/>
</dbReference>
<dbReference type="Gene3D" id="1.10.10.350">
    <property type="match status" value="1"/>
</dbReference>
<dbReference type="InterPro" id="IPR045462">
    <property type="entry name" value="aa-tRNA-synth_I_cd-bd"/>
</dbReference>
<feature type="domain" description="Glutamyl/glutaminyl-tRNA synthetase class Ib catalytic" evidence="10">
    <location>
        <begin position="100"/>
        <end position="276"/>
    </location>
</feature>
<dbReference type="AlphaFoldDB" id="A0A3B0VLA8"/>
<dbReference type="InterPro" id="IPR014729">
    <property type="entry name" value="Rossmann-like_a/b/a_fold"/>
</dbReference>
<keyword evidence="4" id="KW-0547">Nucleotide-binding</keyword>
<name>A0A3B0VLA8_9ZZZZ</name>
<reference evidence="12" key="1">
    <citation type="submission" date="2018-06" db="EMBL/GenBank/DDBJ databases">
        <authorList>
            <person name="Zhirakovskaya E."/>
        </authorList>
    </citation>
    <scope>NUCLEOTIDE SEQUENCE</scope>
</reference>
<keyword evidence="6" id="KW-0067">ATP-binding</keyword>
<dbReference type="GO" id="GO:0005524">
    <property type="term" value="F:ATP binding"/>
    <property type="evidence" value="ECO:0007669"/>
    <property type="project" value="UniProtKB-KW"/>
</dbReference>
<sequence>MTTVITRIPPSPTGRFHIGTARTALFNYLFARHHNGRIVFRSEDTDKTRSKKEYEDEIINGLHWLGITWDEFSRQSEHTSRYRALLEKLINEGKAYISKEQSKNDSSKTVEIVRLKNPGREITFNDIIRGDITFDTTELGDFVIARSLDDALYHFAVVVDDMDAGVTHVIRGEDGISNTPRQILIQEAIDAKRPAYAHLPLILDEKRAKLSKRSGATSVMDYRDEGFLPEAIVNYLALLGWNPGGDREYFSLTELVDVFSLDNVQKGGASWNRDKLISVNQRWMRKLSDTEYLINMKNISPNINSFDETLLTKTVPLLKERARTFSEALDMLSGELACIFTPPKPEHDILISKEPDNSLGATQRHLETLISMINSLPNEAPADIIKTMLMPYADKEGRAEVLWPLRYALSGQKRSPDPFTLIEILGNDESVKRINAALAILVNNE</sequence>
<dbReference type="PROSITE" id="PS00178">
    <property type="entry name" value="AA_TRNA_LIGASE_I"/>
    <property type="match status" value="1"/>
</dbReference>
<accession>A0A3B0VLA8</accession>
<dbReference type="EMBL" id="UOEV01000050">
    <property type="protein sequence ID" value="VAW32444.1"/>
    <property type="molecule type" value="Genomic_DNA"/>
</dbReference>
<evidence type="ECO:0000259" key="11">
    <source>
        <dbReference type="Pfam" id="PF19269"/>
    </source>
</evidence>
<evidence type="ECO:0000256" key="2">
    <source>
        <dbReference type="ARBA" id="ARBA00022598"/>
    </source>
</evidence>
<dbReference type="PANTHER" id="PTHR43311">
    <property type="entry name" value="GLUTAMATE--TRNA LIGASE"/>
    <property type="match status" value="1"/>
</dbReference>
<evidence type="ECO:0000256" key="6">
    <source>
        <dbReference type="ARBA" id="ARBA00022840"/>
    </source>
</evidence>
<evidence type="ECO:0000256" key="8">
    <source>
        <dbReference type="ARBA" id="ARBA00023146"/>
    </source>
</evidence>
<dbReference type="GO" id="GO:0008270">
    <property type="term" value="F:zinc ion binding"/>
    <property type="evidence" value="ECO:0007669"/>
    <property type="project" value="InterPro"/>
</dbReference>
<protein>
    <recommendedName>
        <fullName evidence="1">glutamate--tRNA ligase</fullName>
        <ecNumber evidence="1">6.1.1.17</ecNumber>
    </recommendedName>
    <alternativeName>
        <fullName evidence="9">Glutamyl-tRNA synthetase</fullName>
    </alternativeName>
</protein>
<feature type="domain" description="Aminoacyl-tRNA synthetase class I anticodon-binding" evidence="11">
    <location>
        <begin position="304"/>
        <end position="438"/>
    </location>
</feature>
<dbReference type="SUPFAM" id="SSF52374">
    <property type="entry name" value="Nucleotidylyl transferase"/>
    <property type="match status" value="1"/>
</dbReference>
<evidence type="ECO:0000256" key="1">
    <source>
        <dbReference type="ARBA" id="ARBA00012835"/>
    </source>
</evidence>
<organism evidence="12">
    <name type="scientific">hydrothermal vent metagenome</name>
    <dbReference type="NCBI Taxonomy" id="652676"/>
    <lineage>
        <taxon>unclassified sequences</taxon>
        <taxon>metagenomes</taxon>
        <taxon>ecological metagenomes</taxon>
    </lineage>
</organism>
<dbReference type="HAMAP" id="MF_00022">
    <property type="entry name" value="Glu_tRNA_synth_type1"/>
    <property type="match status" value="1"/>
</dbReference>
<gene>
    <name evidence="12" type="ORF">MNBD_CPR01-526</name>
</gene>
<keyword evidence="7" id="KW-0648">Protein biosynthesis</keyword>
<dbReference type="GO" id="GO:0005829">
    <property type="term" value="C:cytosol"/>
    <property type="evidence" value="ECO:0007669"/>
    <property type="project" value="TreeGrafter"/>
</dbReference>
<dbReference type="InterPro" id="IPR033910">
    <property type="entry name" value="GluRS_core"/>
</dbReference>
<keyword evidence="2 12" id="KW-0436">Ligase</keyword>
<dbReference type="InterPro" id="IPR008925">
    <property type="entry name" value="aa_tRNA-synth_I_cd-bd_sf"/>
</dbReference>
<dbReference type="GO" id="GO:0000049">
    <property type="term" value="F:tRNA binding"/>
    <property type="evidence" value="ECO:0007669"/>
    <property type="project" value="InterPro"/>
</dbReference>
<dbReference type="InterPro" id="IPR020058">
    <property type="entry name" value="Glu/Gln-tRNA-synth_Ib_cat-dom"/>
</dbReference>
<dbReference type="GO" id="GO:0004818">
    <property type="term" value="F:glutamate-tRNA ligase activity"/>
    <property type="evidence" value="ECO:0007669"/>
    <property type="project" value="UniProtKB-EC"/>
</dbReference>
<evidence type="ECO:0000313" key="12">
    <source>
        <dbReference type="EMBL" id="VAW32444.1"/>
    </source>
</evidence>
<dbReference type="InterPro" id="IPR020751">
    <property type="entry name" value="aa-tRNA-synth_I_codon-bd_sub2"/>
</dbReference>
<dbReference type="PANTHER" id="PTHR43311:SF1">
    <property type="entry name" value="GLUTAMYL-Q TRNA(ASP) SYNTHETASE"/>
    <property type="match status" value="1"/>
</dbReference>
<dbReference type="SUPFAM" id="SSF48163">
    <property type="entry name" value="An anticodon-binding domain of class I aminoacyl-tRNA synthetases"/>
    <property type="match status" value="1"/>
</dbReference>
<evidence type="ECO:0000256" key="4">
    <source>
        <dbReference type="ARBA" id="ARBA00022741"/>
    </source>
</evidence>
<dbReference type="InterPro" id="IPR049940">
    <property type="entry name" value="GluQ/Sye"/>
</dbReference>
<dbReference type="InterPro" id="IPR000924">
    <property type="entry name" value="Glu/Gln-tRNA-synth"/>
</dbReference>
<dbReference type="InterPro" id="IPR004527">
    <property type="entry name" value="Glu-tRNA-ligase_bac/mito"/>
</dbReference>
<keyword evidence="3" id="KW-0479">Metal-binding</keyword>
<dbReference type="PRINTS" id="PR00987">
    <property type="entry name" value="TRNASYNTHGLU"/>
</dbReference>
<evidence type="ECO:0000256" key="7">
    <source>
        <dbReference type="ARBA" id="ARBA00022917"/>
    </source>
</evidence>
<dbReference type="GO" id="GO:0006424">
    <property type="term" value="P:glutamyl-tRNA aminoacylation"/>
    <property type="evidence" value="ECO:0007669"/>
    <property type="project" value="InterPro"/>
</dbReference>
<dbReference type="Gene3D" id="3.40.50.620">
    <property type="entry name" value="HUPs"/>
    <property type="match status" value="2"/>
</dbReference>
<dbReference type="InterPro" id="IPR001412">
    <property type="entry name" value="aa-tRNA-synth_I_CS"/>
</dbReference>
<evidence type="ECO:0000256" key="9">
    <source>
        <dbReference type="ARBA" id="ARBA00030865"/>
    </source>
</evidence>
<keyword evidence="8 12" id="KW-0030">Aminoacyl-tRNA synthetase</keyword>
<keyword evidence="5" id="KW-0862">Zinc</keyword>
<dbReference type="Pfam" id="PF00749">
    <property type="entry name" value="tRNA-synt_1c"/>
    <property type="match status" value="1"/>
</dbReference>
<dbReference type="EC" id="6.1.1.17" evidence="1"/>
<evidence type="ECO:0000259" key="10">
    <source>
        <dbReference type="Pfam" id="PF00749"/>
    </source>
</evidence>
<evidence type="ECO:0000256" key="3">
    <source>
        <dbReference type="ARBA" id="ARBA00022723"/>
    </source>
</evidence>
<evidence type="ECO:0000256" key="5">
    <source>
        <dbReference type="ARBA" id="ARBA00022833"/>
    </source>
</evidence>
<proteinExistence type="inferred from homology"/>